<protein>
    <submittedName>
        <fullName evidence="4">Oxidoreductase</fullName>
    </submittedName>
</protein>
<organism evidence="4 5">
    <name type="scientific">Bacillus paralicheniformis</name>
    <dbReference type="NCBI Taxonomy" id="1648923"/>
    <lineage>
        <taxon>Bacteria</taxon>
        <taxon>Bacillati</taxon>
        <taxon>Bacillota</taxon>
        <taxon>Bacilli</taxon>
        <taxon>Bacillales</taxon>
        <taxon>Bacillaceae</taxon>
        <taxon>Bacillus</taxon>
    </lineage>
</organism>
<dbReference type="Gene3D" id="3.30.360.10">
    <property type="entry name" value="Dihydrodipicolinate Reductase, domain 2"/>
    <property type="match status" value="1"/>
</dbReference>
<keyword evidence="1" id="KW-0560">Oxidoreductase</keyword>
<evidence type="ECO:0000259" key="3">
    <source>
        <dbReference type="Pfam" id="PF22685"/>
    </source>
</evidence>
<dbReference type="Gene3D" id="3.40.50.720">
    <property type="entry name" value="NAD(P)-binding Rossmann-like Domain"/>
    <property type="match status" value="1"/>
</dbReference>
<gene>
    <name evidence="4" type="ORF">B4121_3109</name>
</gene>
<feature type="domain" description="Gfo/Idh/MocA-like oxidoreductase N-terminal" evidence="2">
    <location>
        <begin position="7"/>
        <end position="122"/>
    </location>
</feature>
<dbReference type="GO" id="GO:0000166">
    <property type="term" value="F:nucleotide binding"/>
    <property type="evidence" value="ECO:0007669"/>
    <property type="project" value="InterPro"/>
</dbReference>
<name>A0A7Z0WWW3_9BACI</name>
<sequence length="370" mass="40631">MKNNVIKAGIIGGSLNNQWASQTHIPVLKENPFYEITAIGTSKMETAKKSAMMLKAASAFTDYKELAQSKDVDLVVVSIKVPFHYEASLAAIEENKHIYCEWPLGKDTVQAEKLAKLADDANIHHAIGLQGRQSPEVNYLKRAIKQGEIGKVISCTMQVATQGKGGITDEKSSYLLKRENGANLLTINGGHSLDVLCHILGDFKELSAAMNSHYTEAVIQETGMKIPKNTADQILIQGTLVNGASASVHIQGGVYPAFQLEIRGEKGVLRLTQHNSSGHVQFGNLKVKKITHPHNLLNAEDVYSEEVKISPVKDHGARGYVETAYTILAEDIFEHKNQIPNFHDAVKLHRLLDAIRKSAKTGKKVLLKNE</sequence>
<accession>A0A7Z0WWW3</accession>
<dbReference type="PANTHER" id="PTHR43818:SF11">
    <property type="entry name" value="BCDNA.GH03377"/>
    <property type="match status" value="1"/>
</dbReference>
<evidence type="ECO:0000313" key="5">
    <source>
        <dbReference type="Proteomes" id="UP000185604"/>
    </source>
</evidence>
<dbReference type="GO" id="GO:0016491">
    <property type="term" value="F:oxidoreductase activity"/>
    <property type="evidence" value="ECO:0007669"/>
    <property type="project" value="UniProtKB-KW"/>
</dbReference>
<dbReference type="SUPFAM" id="SSF51735">
    <property type="entry name" value="NAD(P)-binding Rossmann-fold domains"/>
    <property type="match status" value="1"/>
</dbReference>
<dbReference type="InterPro" id="IPR000683">
    <property type="entry name" value="Gfo/Idh/MocA-like_OxRdtase_N"/>
</dbReference>
<dbReference type="SUPFAM" id="SSF55347">
    <property type="entry name" value="Glyceraldehyde-3-phosphate dehydrogenase-like, C-terminal domain"/>
    <property type="match status" value="1"/>
</dbReference>
<dbReference type="Proteomes" id="UP000185604">
    <property type="component" value="Unassembled WGS sequence"/>
</dbReference>
<dbReference type="Pfam" id="PF22685">
    <property type="entry name" value="Gal80p_C-like"/>
    <property type="match status" value="1"/>
</dbReference>
<evidence type="ECO:0000256" key="1">
    <source>
        <dbReference type="ARBA" id="ARBA00023002"/>
    </source>
</evidence>
<dbReference type="EMBL" id="LKPO01000020">
    <property type="protein sequence ID" value="OLF90896.1"/>
    <property type="molecule type" value="Genomic_DNA"/>
</dbReference>
<comment type="caution">
    <text evidence="4">The sequence shown here is derived from an EMBL/GenBank/DDBJ whole genome shotgun (WGS) entry which is preliminary data.</text>
</comment>
<evidence type="ECO:0000259" key="2">
    <source>
        <dbReference type="Pfam" id="PF01408"/>
    </source>
</evidence>
<dbReference type="InterPro" id="IPR055080">
    <property type="entry name" value="Gal80p-like_C"/>
</dbReference>
<dbReference type="RefSeq" id="WP_023857829.1">
    <property type="nucleotide sequence ID" value="NZ_AP023088.1"/>
</dbReference>
<dbReference type="Pfam" id="PF01408">
    <property type="entry name" value="GFO_IDH_MocA"/>
    <property type="match status" value="1"/>
</dbReference>
<evidence type="ECO:0000313" key="4">
    <source>
        <dbReference type="EMBL" id="OLF90896.1"/>
    </source>
</evidence>
<feature type="domain" description="Gal80p-like C-terminal" evidence="3">
    <location>
        <begin position="135"/>
        <end position="272"/>
    </location>
</feature>
<proteinExistence type="predicted"/>
<reference evidence="4 5" key="1">
    <citation type="journal article" date="2016" name="Front. Microbiol.">
        <title>High-Level Heat Resistance of Spores of Bacillus amyloliquefaciens and Bacillus licheniformis Results from the Presence of a spoVA Operon in a Tn1546 Transposon.</title>
        <authorList>
            <person name="Berendsen E.M."/>
            <person name="Koning R.A."/>
            <person name="Boekhorst J."/>
            <person name="de Jong A."/>
            <person name="Kuipers O.P."/>
            <person name="Wells-Bennik M.H."/>
        </authorList>
    </citation>
    <scope>NUCLEOTIDE SEQUENCE [LARGE SCALE GENOMIC DNA]</scope>
    <source>
        <strain evidence="4 5">B4121</strain>
    </source>
</reference>
<dbReference type="PANTHER" id="PTHR43818">
    <property type="entry name" value="BCDNA.GH03377"/>
    <property type="match status" value="1"/>
</dbReference>
<dbReference type="InterPro" id="IPR050463">
    <property type="entry name" value="Gfo/Idh/MocA_oxidrdct_glycsds"/>
</dbReference>
<dbReference type="InterPro" id="IPR036291">
    <property type="entry name" value="NAD(P)-bd_dom_sf"/>
</dbReference>
<dbReference type="AlphaFoldDB" id="A0A7Z0WWW3"/>